<sequence>MDSTVRNAVENVLEERHGKNTSDAVIEDLVAYFRHARELKTCQPRQWNLLCERKVPLFDFWCGLATFPLLQDVALQLFWCAASSAASERNFSAHAYIYSKLCNRLAPDRVEKLVHIFFNAKNICDEDIDRSSHLEDLLRECDEEETMDETEVGNRSEDYVYN</sequence>
<reference evidence="2 3" key="1">
    <citation type="submission" date="2018-09" db="EMBL/GenBank/DDBJ databases">
        <title>Genomic investigation of the strawberry pathogen Phytophthora fragariae indicates pathogenicity is determined by transcriptional variation in three key races.</title>
        <authorList>
            <person name="Adams T.M."/>
            <person name="Armitage A.D."/>
            <person name="Sobczyk M.K."/>
            <person name="Bates H.J."/>
            <person name="Dunwell J.M."/>
            <person name="Nellist C.F."/>
            <person name="Harrison R.J."/>
        </authorList>
    </citation>
    <scope>NUCLEOTIDE SEQUENCE [LARGE SCALE GENOMIC DNA]</scope>
    <source>
        <strain evidence="2 3">SCRP249</strain>
    </source>
</reference>
<feature type="domain" description="HAT C-terminal dimerisation" evidence="1">
    <location>
        <begin position="56"/>
        <end position="117"/>
    </location>
</feature>
<protein>
    <recommendedName>
        <fullName evidence="1">HAT C-terminal dimerisation domain-containing protein</fullName>
    </recommendedName>
</protein>
<gene>
    <name evidence="2" type="ORF">PR001_g14776</name>
</gene>
<organism evidence="2 3">
    <name type="scientific">Phytophthora rubi</name>
    <dbReference type="NCBI Taxonomy" id="129364"/>
    <lineage>
        <taxon>Eukaryota</taxon>
        <taxon>Sar</taxon>
        <taxon>Stramenopiles</taxon>
        <taxon>Oomycota</taxon>
        <taxon>Peronosporomycetes</taxon>
        <taxon>Peronosporales</taxon>
        <taxon>Peronosporaceae</taxon>
        <taxon>Phytophthora</taxon>
    </lineage>
</organism>
<dbReference type="Pfam" id="PF05699">
    <property type="entry name" value="Dimer_Tnp_hAT"/>
    <property type="match status" value="1"/>
</dbReference>
<proteinExistence type="predicted"/>
<accession>A0A6A3LDJ5</accession>
<dbReference type="InterPro" id="IPR012337">
    <property type="entry name" value="RNaseH-like_sf"/>
</dbReference>
<evidence type="ECO:0000313" key="3">
    <source>
        <dbReference type="Proteomes" id="UP000429607"/>
    </source>
</evidence>
<comment type="caution">
    <text evidence="2">The sequence shown here is derived from an EMBL/GenBank/DDBJ whole genome shotgun (WGS) entry which is preliminary data.</text>
</comment>
<evidence type="ECO:0000259" key="1">
    <source>
        <dbReference type="Pfam" id="PF05699"/>
    </source>
</evidence>
<name>A0A6A3LDJ5_9STRA</name>
<dbReference type="SUPFAM" id="SSF53098">
    <property type="entry name" value="Ribonuclease H-like"/>
    <property type="match status" value="1"/>
</dbReference>
<dbReference type="EMBL" id="QXFV01001077">
    <property type="protein sequence ID" value="KAE9015947.1"/>
    <property type="molecule type" value="Genomic_DNA"/>
</dbReference>
<dbReference type="InterPro" id="IPR008906">
    <property type="entry name" value="HATC_C_dom"/>
</dbReference>
<evidence type="ECO:0000313" key="2">
    <source>
        <dbReference type="EMBL" id="KAE9015947.1"/>
    </source>
</evidence>
<dbReference type="AlphaFoldDB" id="A0A6A3LDJ5"/>
<dbReference type="GO" id="GO:0046983">
    <property type="term" value="F:protein dimerization activity"/>
    <property type="evidence" value="ECO:0007669"/>
    <property type="project" value="InterPro"/>
</dbReference>
<dbReference type="Proteomes" id="UP000429607">
    <property type="component" value="Unassembled WGS sequence"/>
</dbReference>